<organism evidence="1 2">
    <name type="scientific">Populus alba x Populus x berolinensis</name>
    <dbReference type="NCBI Taxonomy" id="444605"/>
    <lineage>
        <taxon>Eukaryota</taxon>
        <taxon>Viridiplantae</taxon>
        <taxon>Streptophyta</taxon>
        <taxon>Embryophyta</taxon>
        <taxon>Tracheophyta</taxon>
        <taxon>Spermatophyta</taxon>
        <taxon>Magnoliopsida</taxon>
        <taxon>eudicotyledons</taxon>
        <taxon>Gunneridae</taxon>
        <taxon>Pentapetalae</taxon>
        <taxon>rosids</taxon>
        <taxon>fabids</taxon>
        <taxon>Malpighiales</taxon>
        <taxon>Salicaceae</taxon>
        <taxon>Saliceae</taxon>
        <taxon>Populus</taxon>
    </lineage>
</organism>
<proteinExistence type="predicted"/>
<gene>
    <name evidence="1" type="ORF">NC653_002184</name>
</gene>
<protein>
    <submittedName>
        <fullName evidence="1">Uncharacterized protein</fullName>
    </submittedName>
</protein>
<dbReference type="Proteomes" id="UP001164929">
    <property type="component" value="Chromosome 1"/>
</dbReference>
<keyword evidence="2" id="KW-1185">Reference proteome</keyword>
<evidence type="ECO:0000313" key="2">
    <source>
        <dbReference type="Proteomes" id="UP001164929"/>
    </source>
</evidence>
<evidence type="ECO:0000313" key="1">
    <source>
        <dbReference type="EMBL" id="KAJ7012013.1"/>
    </source>
</evidence>
<comment type="caution">
    <text evidence="1">The sequence shown here is derived from an EMBL/GenBank/DDBJ whole genome shotgun (WGS) entry which is preliminary data.</text>
</comment>
<reference evidence="1 2" key="1">
    <citation type="journal article" date="2023" name="Mol. Ecol. Resour.">
        <title>Chromosome-level genome assembly of a triploid poplar Populus alba 'Berolinensis'.</title>
        <authorList>
            <person name="Chen S."/>
            <person name="Yu Y."/>
            <person name="Wang X."/>
            <person name="Wang S."/>
            <person name="Zhang T."/>
            <person name="Zhou Y."/>
            <person name="He R."/>
            <person name="Meng N."/>
            <person name="Wang Y."/>
            <person name="Liu W."/>
            <person name="Liu Z."/>
            <person name="Liu J."/>
            <person name="Guo Q."/>
            <person name="Huang H."/>
            <person name="Sederoff R.R."/>
            <person name="Wang G."/>
            <person name="Qu G."/>
            <person name="Chen S."/>
        </authorList>
    </citation>
    <scope>NUCLEOTIDE SEQUENCE [LARGE SCALE GENOMIC DNA]</scope>
    <source>
        <strain evidence="1">SC-2020</strain>
    </source>
</reference>
<dbReference type="AlphaFoldDB" id="A0AAD6RN10"/>
<dbReference type="EMBL" id="JAQIZT010000001">
    <property type="protein sequence ID" value="KAJ7012013.1"/>
    <property type="molecule type" value="Genomic_DNA"/>
</dbReference>
<sequence length="64" mass="7037">MATLLKLTLLDLLLAMVNMMLRSWWLKLSGVVLAERNKESCCCEGELTAIAGVKSLRDGVAHYG</sequence>
<accession>A0AAD6RN10</accession>
<name>A0AAD6RN10_9ROSI</name>